<evidence type="ECO:0000313" key="5">
    <source>
        <dbReference type="Proteomes" id="UP000251670"/>
    </source>
</evidence>
<protein>
    <recommendedName>
        <fullName evidence="6">Redox-active disulfide protein 2</fullName>
    </recommendedName>
</protein>
<organism evidence="3 5">
    <name type="scientific">Chryseobacterium jejuense</name>
    <dbReference type="NCBI Taxonomy" id="445960"/>
    <lineage>
        <taxon>Bacteria</taxon>
        <taxon>Pseudomonadati</taxon>
        <taxon>Bacteroidota</taxon>
        <taxon>Flavobacteriia</taxon>
        <taxon>Flavobacteriales</taxon>
        <taxon>Weeksellaceae</taxon>
        <taxon>Chryseobacterium group</taxon>
        <taxon>Chryseobacterium</taxon>
    </lineage>
</organism>
<keyword evidence="1" id="KW-1133">Transmembrane helix</keyword>
<name>A0A2X2XKB6_CHRJE</name>
<evidence type="ECO:0008006" key="6">
    <source>
        <dbReference type="Google" id="ProtNLM"/>
    </source>
</evidence>
<feature type="transmembrane region" description="Helical" evidence="1">
    <location>
        <begin position="29"/>
        <end position="50"/>
    </location>
</feature>
<evidence type="ECO:0000313" key="3">
    <source>
        <dbReference type="EMBL" id="SQB26790.1"/>
    </source>
</evidence>
<keyword evidence="1" id="KW-0812">Transmembrane</keyword>
<reference evidence="2 4" key="1">
    <citation type="submission" date="2016-10" db="EMBL/GenBank/DDBJ databases">
        <authorList>
            <person name="Varghese N."/>
            <person name="Submissions S."/>
        </authorList>
    </citation>
    <scope>NUCLEOTIDE SEQUENCE [LARGE SCALE GENOMIC DNA]</scope>
    <source>
        <strain evidence="2 4">DSM 19299</strain>
    </source>
</reference>
<evidence type="ECO:0000313" key="4">
    <source>
        <dbReference type="Proteomes" id="UP000199426"/>
    </source>
</evidence>
<keyword evidence="4" id="KW-1185">Reference proteome</keyword>
<gene>
    <name evidence="3" type="ORF">NCTC13492_00468</name>
    <name evidence="2" type="ORF">SAMN05421542_0930</name>
</gene>
<proteinExistence type="predicted"/>
<dbReference type="Proteomes" id="UP000251670">
    <property type="component" value="Unassembled WGS sequence"/>
</dbReference>
<dbReference type="EMBL" id="UAWB01000002">
    <property type="protein sequence ID" value="SQB26790.1"/>
    <property type="molecule type" value="Genomic_DNA"/>
</dbReference>
<dbReference type="STRING" id="445960.SAMN05421542_0930"/>
<dbReference type="AlphaFoldDB" id="A0A2X2XKB6"/>
<reference evidence="3 5" key="2">
    <citation type="submission" date="2018-06" db="EMBL/GenBank/DDBJ databases">
        <authorList>
            <consortium name="Pathogen Informatics"/>
            <person name="Doyle S."/>
        </authorList>
    </citation>
    <scope>NUCLEOTIDE SEQUENCE [LARGE SCALE GENOMIC DNA]</scope>
    <source>
        <strain evidence="3 5">NCTC13492</strain>
    </source>
</reference>
<evidence type="ECO:0000313" key="2">
    <source>
        <dbReference type="EMBL" id="SDI35100.1"/>
    </source>
</evidence>
<keyword evidence="1" id="KW-0472">Membrane</keyword>
<dbReference type="EMBL" id="FNEG01000001">
    <property type="protein sequence ID" value="SDI35100.1"/>
    <property type="molecule type" value="Genomic_DNA"/>
</dbReference>
<dbReference type="OrthoDB" id="1262379at2"/>
<accession>A0A2X2XKB6</accession>
<evidence type="ECO:0000256" key="1">
    <source>
        <dbReference type="SAM" id="Phobius"/>
    </source>
</evidence>
<dbReference type="Proteomes" id="UP000199426">
    <property type="component" value="Unassembled WGS sequence"/>
</dbReference>
<dbReference type="RefSeq" id="WP_089733994.1">
    <property type="nucleotide sequence ID" value="NZ_FNEG01000001.1"/>
</dbReference>
<sequence>MKTLKQTGNTKLSELSIEELTTEKKKRTVILIFFSILLGIMVGTCIYATIKKGVSALTFMPIAFLPIFLIIWKSQKDVCNEIKSR</sequence>
<feature type="transmembrane region" description="Helical" evidence="1">
    <location>
        <begin position="56"/>
        <end position="72"/>
    </location>
</feature>